<dbReference type="AlphaFoldDB" id="A0A6J6L0J7"/>
<dbReference type="Pfam" id="PF09995">
    <property type="entry name" value="MPAB_Lcp_cat"/>
    <property type="match status" value="1"/>
</dbReference>
<evidence type="ECO:0000259" key="1">
    <source>
        <dbReference type="Pfam" id="PF09995"/>
    </source>
</evidence>
<dbReference type="GO" id="GO:0016491">
    <property type="term" value="F:oxidoreductase activity"/>
    <property type="evidence" value="ECO:0007669"/>
    <property type="project" value="InterPro"/>
</dbReference>
<dbReference type="EMBL" id="CAEZWL010000014">
    <property type="protein sequence ID" value="CAB4654233.1"/>
    <property type="molecule type" value="Genomic_DNA"/>
</dbReference>
<proteinExistence type="predicted"/>
<dbReference type="PANTHER" id="PTHR36151:SF3">
    <property type="entry name" value="ER-BOUND OXYGENASE MPAB_MPAB'_RUBBER OXYGENASE CATALYTIC DOMAIN-CONTAINING PROTEIN"/>
    <property type="match status" value="1"/>
</dbReference>
<protein>
    <submittedName>
        <fullName evidence="2">Unannotated protein</fullName>
    </submittedName>
</protein>
<dbReference type="PANTHER" id="PTHR36151">
    <property type="entry name" value="BLR2777 PROTEIN"/>
    <property type="match status" value="1"/>
</dbReference>
<accession>A0A6J6L0J7</accession>
<dbReference type="InterPro" id="IPR018713">
    <property type="entry name" value="MPAB/Lcp_cat_dom"/>
</dbReference>
<reference evidence="2" key="1">
    <citation type="submission" date="2020-05" db="EMBL/GenBank/DDBJ databases">
        <authorList>
            <person name="Chiriac C."/>
            <person name="Salcher M."/>
            <person name="Ghai R."/>
            <person name="Kavagutti S V."/>
        </authorList>
    </citation>
    <scope>NUCLEOTIDE SEQUENCE</scope>
</reference>
<evidence type="ECO:0000313" key="2">
    <source>
        <dbReference type="EMBL" id="CAB4654233.1"/>
    </source>
</evidence>
<gene>
    <name evidence="2" type="ORF">UFOPK2243_00709</name>
</gene>
<sequence length="266" mass="29421">MKYDPRGIYSPDNVVWKIHSDPSMLIGGLRALFEQALHPVAMAGVATHSNFREDAWGRLARTGDYVTTLTFGSTEDATTLATRVRRVHTKLGLDDPHELLWVHMAMVDSFLDTAMRSGLELSEQEQNNYLLNMVEFADLVGVPRDDVPSTTAQLAQYFAEILPELEATDDAKRAAIFLTLPPLPNLVRFATPAAPAWAGVSAIAAASLPRWARDLYGWPTLPGQESATNLSLFALRKTLSLIPQMFITPPIFIEGKKRWSEQSVSA</sequence>
<name>A0A6J6L0J7_9ZZZZ</name>
<feature type="domain" description="ER-bound oxygenase mpaB/mpaB'/Rubber oxygenase catalytic" evidence="1">
    <location>
        <begin position="16"/>
        <end position="227"/>
    </location>
</feature>
<organism evidence="2">
    <name type="scientific">freshwater metagenome</name>
    <dbReference type="NCBI Taxonomy" id="449393"/>
    <lineage>
        <taxon>unclassified sequences</taxon>
        <taxon>metagenomes</taxon>
        <taxon>ecological metagenomes</taxon>
    </lineage>
</organism>